<dbReference type="Proteomes" id="UP000241426">
    <property type="component" value="Unassembled WGS sequence"/>
</dbReference>
<proteinExistence type="predicted"/>
<organism evidence="2 3">
    <name type="scientific">Photobacterium kishitanii</name>
    <dbReference type="NCBI Taxonomy" id="318456"/>
    <lineage>
        <taxon>Bacteria</taxon>
        <taxon>Pseudomonadati</taxon>
        <taxon>Pseudomonadota</taxon>
        <taxon>Gammaproteobacteria</taxon>
        <taxon>Vibrionales</taxon>
        <taxon>Vibrionaceae</taxon>
        <taxon>Photobacterium</taxon>
    </lineage>
</organism>
<gene>
    <name evidence="2" type="ORF">C9J27_09045</name>
</gene>
<accession>A0A2T3KJU2</accession>
<protein>
    <submittedName>
        <fullName evidence="2">Uncharacterized protein</fullName>
    </submittedName>
</protein>
<comment type="caution">
    <text evidence="2">The sequence shown here is derived from an EMBL/GenBank/DDBJ whole genome shotgun (WGS) entry which is preliminary data.</text>
</comment>
<evidence type="ECO:0000313" key="3">
    <source>
        <dbReference type="Proteomes" id="UP000241426"/>
    </source>
</evidence>
<name>A0A2T3KJU2_9GAMM</name>
<keyword evidence="1" id="KW-0472">Membrane</keyword>
<reference evidence="2 3" key="1">
    <citation type="submission" date="2018-01" db="EMBL/GenBank/DDBJ databases">
        <title>Whole genome sequencing of Histamine producing bacteria.</title>
        <authorList>
            <person name="Butler K."/>
        </authorList>
    </citation>
    <scope>NUCLEOTIDE SEQUENCE [LARGE SCALE GENOMIC DNA]</scope>
    <source>
        <strain evidence="2 3">FS-7.2</strain>
    </source>
</reference>
<dbReference type="RefSeq" id="WP_107289513.1">
    <property type="nucleotide sequence ID" value="NZ_PYNF01000005.1"/>
</dbReference>
<evidence type="ECO:0000256" key="1">
    <source>
        <dbReference type="SAM" id="Phobius"/>
    </source>
</evidence>
<keyword evidence="1" id="KW-0812">Transmembrane</keyword>
<keyword evidence="1" id="KW-1133">Transmembrane helix</keyword>
<dbReference type="AlphaFoldDB" id="A0A2T3KJU2"/>
<feature type="transmembrane region" description="Helical" evidence="1">
    <location>
        <begin position="12"/>
        <end position="29"/>
    </location>
</feature>
<sequence length="176" mass="20419">MDLTNWDKIAPVLSVLSPIIVILLSGLWFNSSLEKLKSRLQANQAIVQKRAEIYAEIQEPLNGIYCYIKRVGKWKKLTPKDVIDSKRKVDQKMHSTRPFWSNEMQLAYKEFMDACFVTNRGHKANAGIVAEVIKYQELDSWKDEFNEYFEGNFVESKLDQANDKLMKAFSKDFGVD</sequence>
<dbReference type="EMBL" id="PYNF01000005">
    <property type="protein sequence ID" value="PSU99762.1"/>
    <property type="molecule type" value="Genomic_DNA"/>
</dbReference>
<evidence type="ECO:0000313" key="2">
    <source>
        <dbReference type="EMBL" id="PSU99762.1"/>
    </source>
</evidence>